<evidence type="ECO:0000313" key="2">
    <source>
        <dbReference type="Proteomes" id="UP000814033"/>
    </source>
</evidence>
<keyword evidence="2" id="KW-1185">Reference proteome</keyword>
<reference evidence="1" key="1">
    <citation type="submission" date="2021-02" db="EMBL/GenBank/DDBJ databases">
        <authorList>
            <consortium name="DOE Joint Genome Institute"/>
            <person name="Ahrendt S."/>
            <person name="Looney B.P."/>
            <person name="Miyauchi S."/>
            <person name="Morin E."/>
            <person name="Drula E."/>
            <person name="Courty P.E."/>
            <person name="Chicoki N."/>
            <person name="Fauchery L."/>
            <person name="Kohler A."/>
            <person name="Kuo A."/>
            <person name="Labutti K."/>
            <person name="Pangilinan J."/>
            <person name="Lipzen A."/>
            <person name="Riley R."/>
            <person name="Andreopoulos W."/>
            <person name="He G."/>
            <person name="Johnson J."/>
            <person name="Barry K.W."/>
            <person name="Grigoriev I.V."/>
            <person name="Nagy L."/>
            <person name="Hibbett D."/>
            <person name="Henrissat B."/>
            <person name="Matheny P.B."/>
            <person name="Labbe J."/>
            <person name="Martin F."/>
        </authorList>
    </citation>
    <scope>NUCLEOTIDE SEQUENCE</scope>
    <source>
        <strain evidence="1">FP105234-sp</strain>
    </source>
</reference>
<accession>A0ACB8RFJ4</accession>
<proteinExistence type="predicted"/>
<dbReference type="EMBL" id="MU276054">
    <property type="protein sequence ID" value="KAI0042657.1"/>
    <property type="molecule type" value="Genomic_DNA"/>
</dbReference>
<protein>
    <submittedName>
        <fullName evidence="1">Uncharacterized protein</fullName>
    </submittedName>
</protein>
<gene>
    <name evidence="1" type="ORF">FA95DRAFT_544110</name>
</gene>
<name>A0ACB8RFJ4_9AGAM</name>
<reference evidence="1" key="2">
    <citation type="journal article" date="2022" name="New Phytol.">
        <title>Evolutionary transition to the ectomycorrhizal habit in the genomes of a hyperdiverse lineage of mushroom-forming fungi.</title>
        <authorList>
            <person name="Looney B."/>
            <person name="Miyauchi S."/>
            <person name="Morin E."/>
            <person name="Drula E."/>
            <person name="Courty P.E."/>
            <person name="Kohler A."/>
            <person name="Kuo A."/>
            <person name="LaButti K."/>
            <person name="Pangilinan J."/>
            <person name="Lipzen A."/>
            <person name="Riley R."/>
            <person name="Andreopoulos W."/>
            <person name="He G."/>
            <person name="Johnson J."/>
            <person name="Nolan M."/>
            <person name="Tritt A."/>
            <person name="Barry K.W."/>
            <person name="Grigoriev I.V."/>
            <person name="Nagy L.G."/>
            <person name="Hibbett D."/>
            <person name="Henrissat B."/>
            <person name="Matheny P.B."/>
            <person name="Labbe J."/>
            <person name="Martin F.M."/>
        </authorList>
    </citation>
    <scope>NUCLEOTIDE SEQUENCE</scope>
    <source>
        <strain evidence="1">FP105234-sp</strain>
    </source>
</reference>
<dbReference type="Proteomes" id="UP000814033">
    <property type="component" value="Unassembled WGS sequence"/>
</dbReference>
<sequence length="159" mass="17858">MRSSPTEHTSTSNLSPHFGSMHDFYTIFNPGPGVPESPPEPRSAPSRVVPIVEDPNAGLTPAEADRLKFFEEARRSGKLFYHDLHLVLKVGGKDHTKEYTTLLQKSSSGQIKQERAVMGQMEERFMQMAFDRAACERIALECWEQIAAIKEERMGAEGH</sequence>
<evidence type="ECO:0000313" key="1">
    <source>
        <dbReference type="EMBL" id="KAI0042657.1"/>
    </source>
</evidence>
<comment type="caution">
    <text evidence="1">The sequence shown here is derived from an EMBL/GenBank/DDBJ whole genome shotgun (WGS) entry which is preliminary data.</text>
</comment>
<organism evidence="1 2">
    <name type="scientific">Auriscalpium vulgare</name>
    <dbReference type="NCBI Taxonomy" id="40419"/>
    <lineage>
        <taxon>Eukaryota</taxon>
        <taxon>Fungi</taxon>
        <taxon>Dikarya</taxon>
        <taxon>Basidiomycota</taxon>
        <taxon>Agaricomycotina</taxon>
        <taxon>Agaricomycetes</taxon>
        <taxon>Russulales</taxon>
        <taxon>Auriscalpiaceae</taxon>
        <taxon>Auriscalpium</taxon>
    </lineage>
</organism>